<evidence type="ECO:0000256" key="1">
    <source>
        <dbReference type="ARBA" id="ARBA00023125"/>
    </source>
</evidence>
<proteinExistence type="predicted"/>
<feature type="region of interest" description="Disordered" evidence="2">
    <location>
        <begin position="131"/>
        <end position="153"/>
    </location>
</feature>
<dbReference type="EMBL" id="CAUYUJ010019771">
    <property type="protein sequence ID" value="CAK0893597.1"/>
    <property type="molecule type" value="Genomic_DNA"/>
</dbReference>
<dbReference type="PANTHER" id="PTHR33050:SF7">
    <property type="entry name" value="RIBONUCLEASE H"/>
    <property type="match status" value="1"/>
</dbReference>
<keyword evidence="1" id="KW-0238">DNA-binding</keyword>
<dbReference type="Proteomes" id="UP001189429">
    <property type="component" value="Unassembled WGS sequence"/>
</dbReference>
<evidence type="ECO:0000256" key="2">
    <source>
        <dbReference type="SAM" id="MobiDB-lite"/>
    </source>
</evidence>
<dbReference type="InterPro" id="IPR052055">
    <property type="entry name" value="Hepadnavirus_pol/RT"/>
</dbReference>
<feature type="region of interest" description="Disordered" evidence="2">
    <location>
        <begin position="1073"/>
        <end position="1093"/>
    </location>
</feature>
<dbReference type="Gene3D" id="1.10.150.130">
    <property type="match status" value="1"/>
</dbReference>
<accession>A0ABN9X2T3</accession>
<name>A0ABN9X2T3_9DINO</name>
<dbReference type="InterPro" id="IPR010998">
    <property type="entry name" value="Integrase_recombinase_N"/>
</dbReference>
<keyword evidence="4" id="KW-1185">Reference proteome</keyword>
<comment type="caution">
    <text evidence="3">The sequence shown here is derived from an EMBL/GenBank/DDBJ whole genome shotgun (WGS) entry which is preliminary data.</text>
</comment>
<evidence type="ECO:0000313" key="4">
    <source>
        <dbReference type="Proteomes" id="UP001189429"/>
    </source>
</evidence>
<reference evidence="3" key="1">
    <citation type="submission" date="2023-10" db="EMBL/GenBank/DDBJ databases">
        <authorList>
            <person name="Chen Y."/>
            <person name="Shah S."/>
            <person name="Dougan E. K."/>
            <person name="Thang M."/>
            <person name="Chan C."/>
        </authorList>
    </citation>
    <scope>NUCLEOTIDE SEQUENCE [LARGE SCALE GENOMIC DNA]</scope>
</reference>
<dbReference type="PANTHER" id="PTHR33050">
    <property type="entry name" value="REVERSE TRANSCRIPTASE DOMAIN-CONTAINING PROTEIN"/>
    <property type="match status" value="1"/>
</dbReference>
<evidence type="ECO:0000313" key="3">
    <source>
        <dbReference type="EMBL" id="CAK0893597.1"/>
    </source>
</evidence>
<organism evidence="3 4">
    <name type="scientific">Prorocentrum cordatum</name>
    <dbReference type="NCBI Taxonomy" id="2364126"/>
    <lineage>
        <taxon>Eukaryota</taxon>
        <taxon>Sar</taxon>
        <taxon>Alveolata</taxon>
        <taxon>Dinophyceae</taxon>
        <taxon>Prorocentrales</taxon>
        <taxon>Prorocentraceae</taxon>
        <taxon>Prorocentrum</taxon>
    </lineage>
</organism>
<sequence length="1093" mass="122613">MENPHPVLEQSGDEGLRAPLALLTPRLENAVETYCAASGDSAGAVRQWLEANYVTSLLVLEILADELGEPDPETDPLRPPAGFFDHALDLAEQAYFAIKHVAKVRRKHATADLKEAAPLRTVENLCTLPATGAQRPFKSSRPRAEQQRDQESLDAREHETALKACLHLVDSVRQHSQRCARMDDCRLPIGDQRRLLAELLGRKARVASTVRQHSRHVHRFMTWLESRGRQVATVTEIDVKVYLDEQKERGHSVPGAVFSALRWFDNAIQMGWPLQDELVLTAVTEAHGAAAATRVQAEPFTQLVVDKLHDLFWRAQGAERWITGFYICLASAVLRWGDLHRSWNLGLTRDALYGTSYRMKRKTAPTPWAALRHDAGGRDWGGAWHELTSALTPESDPGQPRKWLWPAVEHPGEGRLEIAAPMLGTGMLTTGLYPPQQSRALTSLTDWAANPRDRNLEMIRSVKANRDPELDKKVWDKVRKEVQRGYATIRDLDEFDLHEVCLTPRFPKWELKETGEWTARPISDFKRSGGNDTVDLAQRYTPEDLVQLWAATRWWKETFGDHVPLMGYRVDYEMAFRQSPKDPDQAHLTLEIVWDPHEQKVRVVDVDGQPFGGALSQFNYVRDPAAMVAIGRSMLMLAISHYADDAWGVEPARLAQQAHRLWIELNTLVGWRIDMEKSPPPADPFKLLGGLHYLGAGEPHSCLHPAKLQAILARIHGHLDSGSMTSSEAGTLRGQLGWARSFHFGRFGAAALRPLAERQHNKQHLRLNPALRASLLFWVRVLKIAGGRPIPYSPERMDLHIIVTDGEGTGWVAAGWWRPRQSDWAPRVTRARVPPEWREAWKQGSKDIDINEIEAVGPMLAMNTWPELRGGMALAFIDNETAKSTLIKGNSSATPLNVIAHRTWEMFRERELHAWIERAKVQMRLAKALVLKHHRFGEAAEAELEAEGKQAQQEAQGLLTQVLAQGEALDNENLTYECLKMIMQVHMQAQEADQARKVLERLMSLRPDDEELRSDSALINRLETALNLKKGASNIEGVQKDLQAAVAAVDKPKVTECLESILGMIKGGQVVGGAADPPSREEASSPSLLFVTA</sequence>
<feature type="compositionally biased region" description="Basic and acidic residues" evidence="2">
    <location>
        <begin position="142"/>
        <end position="153"/>
    </location>
</feature>
<protein>
    <submittedName>
        <fullName evidence="3">Uncharacterized protein</fullName>
    </submittedName>
</protein>
<gene>
    <name evidence="3" type="ORF">PCOR1329_LOCUS72867</name>
</gene>